<gene>
    <name evidence="2" type="ORF">IAD41_03150</name>
</gene>
<keyword evidence="1" id="KW-0812">Transmembrane</keyword>
<sequence>MNTKNLKVAFTLAEVLITLGIIGIVAAMTLPVLMGKYVERERITALKKTYSLLQQAFEIAVVKNGTPDSWGLSNDADGSVRLGEILTKEFKVVNNCKTGTGCWPDINYKYLNGKDWINVNEYQTFYKIVLVDGTLMRFSASSPDCTINNGSSKLLANTCGIIGVDINGFKRPNTVGVDYFNFWFTKYGIVPYGSQDNTTHAFQAQCRDKSIQTGLACTSWVLTNENMDYLHCNDLSWSKTKCSK</sequence>
<dbReference type="AlphaFoldDB" id="A0A9D1FVA5"/>
<evidence type="ECO:0000313" key="3">
    <source>
        <dbReference type="Proteomes" id="UP000824139"/>
    </source>
</evidence>
<evidence type="ECO:0000313" key="2">
    <source>
        <dbReference type="EMBL" id="HIS82588.1"/>
    </source>
</evidence>
<keyword evidence="1" id="KW-0472">Membrane</keyword>
<evidence type="ECO:0000256" key="1">
    <source>
        <dbReference type="SAM" id="Phobius"/>
    </source>
</evidence>
<dbReference type="SUPFAM" id="SSF54523">
    <property type="entry name" value="Pili subunits"/>
    <property type="match status" value="1"/>
</dbReference>
<reference evidence="2" key="2">
    <citation type="journal article" date="2021" name="PeerJ">
        <title>Extensive microbial diversity within the chicken gut microbiome revealed by metagenomics and culture.</title>
        <authorList>
            <person name="Gilroy R."/>
            <person name="Ravi A."/>
            <person name="Getino M."/>
            <person name="Pursley I."/>
            <person name="Horton D.L."/>
            <person name="Alikhan N.F."/>
            <person name="Baker D."/>
            <person name="Gharbi K."/>
            <person name="Hall N."/>
            <person name="Watson M."/>
            <person name="Adriaenssens E.M."/>
            <person name="Foster-Nyarko E."/>
            <person name="Jarju S."/>
            <person name="Secka A."/>
            <person name="Antonio M."/>
            <person name="Oren A."/>
            <person name="Chaudhuri R.R."/>
            <person name="La Ragione R."/>
            <person name="Hildebrand F."/>
            <person name="Pallen M.J."/>
        </authorList>
    </citation>
    <scope>NUCLEOTIDE SEQUENCE</scope>
    <source>
        <strain evidence="2">CHK152-2994</strain>
    </source>
</reference>
<organism evidence="2 3">
    <name type="scientific">Candidatus Scatenecus faecavium</name>
    <dbReference type="NCBI Taxonomy" id="2840915"/>
    <lineage>
        <taxon>Bacteria</taxon>
        <taxon>Candidatus Scatenecus</taxon>
    </lineage>
</organism>
<keyword evidence="1" id="KW-1133">Transmembrane helix</keyword>
<dbReference type="Gene3D" id="3.30.700.10">
    <property type="entry name" value="Glycoprotein, Type 4 Pilin"/>
    <property type="match status" value="1"/>
</dbReference>
<feature type="transmembrane region" description="Helical" evidence="1">
    <location>
        <begin position="12"/>
        <end position="33"/>
    </location>
</feature>
<dbReference type="InterPro" id="IPR045584">
    <property type="entry name" value="Pilin-like"/>
</dbReference>
<comment type="caution">
    <text evidence="2">The sequence shown here is derived from an EMBL/GenBank/DDBJ whole genome shotgun (WGS) entry which is preliminary data.</text>
</comment>
<accession>A0A9D1FVA5</accession>
<name>A0A9D1FVA5_9BACT</name>
<protein>
    <submittedName>
        <fullName evidence="2">Type II secretion system protein</fullName>
    </submittedName>
</protein>
<proteinExistence type="predicted"/>
<dbReference type="Proteomes" id="UP000824139">
    <property type="component" value="Unassembled WGS sequence"/>
</dbReference>
<dbReference type="EMBL" id="DVJO01000068">
    <property type="protein sequence ID" value="HIS82588.1"/>
    <property type="molecule type" value="Genomic_DNA"/>
</dbReference>
<reference evidence="2" key="1">
    <citation type="submission" date="2020-10" db="EMBL/GenBank/DDBJ databases">
        <authorList>
            <person name="Gilroy R."/>
        </authorList>
    </citation>
    <scope>NUCLEOTIDE SEQUENCE</scope>
    <source>
        <strain evidence="2">CHK152-2994</strain>
    </source>
</reference>